<feature type="region of interest" description="Disordered" evidence="6">
    <location>
        <begin position="1"/>
        <end position="20"/>
    </location>
</feature>
<protein>
    <submittedName>
        <fullName evidence="7">B3 domain-containing transcription factor ABI3-like isoform X1</fullName>
    </submittedName>
</protein>
<proteinExistence type="predicted"/>
<keyword evidence="2" id="KW-0805">Transcription regulation</keyword>
<dbReference type="PANTHER" id="PTHR31140:SF81">
    <property type="entry name" value="B3 DOMAIN-CONTAINING TRANSCRIPTION FACTOR ABI3"/>
    <property type="match status" value="1"/>
</dbReference>
<dbReference type="AlphaFoldDB" id="A0A6L2M7P0"/>
<evidence type="ECO:0000313" key="7">
    <source>
        <dbReference type="EMBL" id="GEU68642.1"/>
    </source>
</evidence>
<feature type="region of interest" description="Disordered" evidence="6">
    <location>
        <begin position="223"/>
        <end position="268"/>
    </location>
</feature>
<dbReference type="GO" id="GO:0003700">
    <property type="term" value="F:DNA-binding transcription factor activity"/>
    <property type="evidence" value="ECO:0007669"/>
    <property type="project" value="InterPro"/>
</dbReference>
<dbReference type="InterPro" id="IPR044800">
    <property type="entry name" value="LEC2-like"/>
</dbReference>
<evidence type="ECO:0000256" key="4">
    <source>
        <dbReference type="ARBA" id="ARBA00023163"/>
    </source>
</evidence>
<keyword evidence="5" id="KW-0539">Nucleus</keyword>
<sequence>MRNIKLKRSTIESASKRLGSSKEGKKQLLKLILEWVQQNQLQRKNSGGDGAGCKFSATDATTTNTQYPLQQYQGLTPAPQQLPIAATPTPPPPFDCNNWVPPNDMWIPPTVGYPSYMTDQTAKGMPLVGSVPPQASYSYTGGGGDHYMNPYNNTGSGEYQVLESAPSWNPSQITMAGSPYSNQFLDVGNNYGPQVMSLAPGYPDQYQYNPQVYAAGGGGGQRGMRLGSSATKEARKKRMARQRKTYFQHHHHSRQSQHNHMASGDHHQHAHTMLVDDTCSGKSHGGNWLYWPSPPSATTLPPPPMEASHKSSARPQQSETRLVKQISISDKRTQGLKTEKNLKFLLQKVLKQSDVGSLGRIVLPKLIRGVKVRQPASGKSEIKKPVKRSYRSITQPGRSSSSPPAKITAI</sequence>
<dbReference type="GO" id="GO:0003677">
    <property type="term" value="F:DNA binding"/>
    <property type="evidence" value="ECO:0007669"/>
    <property type="project" value="UniProtKB-KW"/>
</dbReference>
<reference evidence="7" key="1">
    <citation type="journal article" date="2019" name="Sci. Rep.">
        <title>Draft genome of Tanacetum cinerariifolium, the natural source of mosquito coil.</title>
        <authorList>
            <person name="Yamashiro T."/>
            <person name="Shiraishi A."/>
            <person name="Satake H."/>
            <person name="Nakayama K."/>
        </authorList>
    </citation>
    <scope>NUCLEOTIDE SEQUENCE</scope>
</reference>
<keyword evidence="4" id="KW-0804">Transcription</keyword>
<keyword evidence="3" id="KW-0238">DNA-binding</keyword>
<feature type="region of interest" description="Disordered" evidence="6">
    <location>
        <begin position="293"/>
        <end position="323"/>
    </location>
</feature>
<dbReference type="EMBL" id="BKCJ010005788">
    <property type="protein sequence ID" value="GEU68642.1"/>
    <property type="molecule type" value="Genomic_DNA"/>
</dbReference>
<organism evidence="7">
    <name type="scientific">Tanacetum cinerariifolium</name>
    <name type="common">Dalmatian daisy</name>
    <name type="synonym">Chrysanthemum cinerariifolium</name>
    <dbReference type="NCBI Taxonomy" id="118510"/>
    <lineage>
        <taxon>Eukaryota</taxon>
        <taxon>Viridiplantae</taxon>
        <taxon>Streptophyta</taxon>
        <taxon>Embryophyta</taxon>
        <taxon>Tracheophyta</taxon>
        <taxon>Spermatophyta</taxon>
        <taxon>Magnoliopsida</taxon>
        <taxon>eudicotyledons</taxon>
        <taxon>Gunneridae</taxon>
        <taxon>Pentapetalae</taxon>
        <taxon>asterids</taxon>
        <taxon>campanulids</taxon>
        <taxon>Asterales</taxon>
        <taxon>Asteraceae</taxon>
        <taxon>Asteroideae</taxon>
        <taxon>Anthemideae</taxon>
        <taxon>Anthemidinae</taxon>
        <taxon>Tanacetum</taxon>
    </lineage>
</organism>
<evidence type="ECO:0000256" key="2">
    <source>
        <dbReference type="ARBA" id="ARBA00023015"/>
    </source>
</evidence>
<feature type="compositionally biased region" description="Pro residues" evidence="6">
    <location>
        <begin position="293"/>
        <end position="305"/>
    </location>
</feature>
<dbReference type="PANTHER" id="PTHR31140">
    <property type="entry name" value="B3 DOMAIN-CONTAINING TRANSCRIPTION FACTOR ABI3"/>
    <property type="match status" value="1"/>
</dbReference>
<evidence type="ECO:0000256" key="6">
    <source>
        <dbReference type="SAM" id="MobiDB-lite"/>
    </source>
</evidence>
<evidence type="ECO:0000256" key="5">
    <source>
        <dbReference type="ARBA" id="ARBA00023242"/>
    </source>
</evidence>
<comment type="subcellular location">
    <subcellularLocation>
        <location evidence="1">Nucleus</location>
    </subcellularLocation>
</comment>
<feature type="compositionally biased region" description="Polar residues" evidence="6">
    <location>
        <begin position="391"/>
        <end position="403"/>
    </location>
</feature>
<feature type="compositionally biased region" description="Basic residues" evidence="6">
    <location>
        <begin position="234"/>
        <end position="257"/>
    </location>
</feature>
<name>A0A6L2M7P0_TANCI</name>
<evidence type="ECO:0000256" key="3">
    <source>
        <dbReference type="ARBA" id="ARBA00023125"/>
    </source>
</evidence>
<dbReference type="InterPro" id="IPR015300">
    <property type="entry name" value="DNA-bd_pseudobarrel_sf"/>
</dbReference>
<accession>A0A6L2M7P0</accession>
<dbReference type="Gene3D" id="2.40.330.10">
    <property type="entry name" value="DNA-binding pseudobarrel domain"/>
    <property type="match status" value="1"/>
</dbReference>
<dbReference type="GO" id="GO:0005634">
    <property type="term" value="C:nucleus"/>
    <property type="evidence" value="ECO:0007669"/>
    <property type="project" value="UniProtKB-SubCell"/>
</dbReference>
<gene>
    <name evidence="7" type="ORF">Tci_040620</name>
</gene>
<feature type="region of interest" description="Disordered" evidence="6">
    <location>
        <begin position="373"/>
        <end position="410"/>
    </location>
</feature>
<comment type="caution">
    <text evidence="7">The sequence shown here is derived from an EMBL/GenBank/DDBJ whole genome shotgun (WGS) entry which is preliminary data.</text>
</comment>
<evidence type="ECO:0000256" key="1">
    <source>
        <dbReference type="ARBA" id="ARBA00004123"/>
    </source>
</evidence>